<dbReference type="Gene3D" id="1.20.140.10">
    <property type="entry name" value="Butyryl-CoA Dehydrogenase, subunit A, domain 3"/>
    <property type="match status" value="1"/>
</dbReference>
<accession>G8TSA9</accession>
<evidence type="ECO:0000256" key="2">
    <source>
        <dbReference type="ARBA" id="ARBA00009347"/>
    </source>
</evidence>
<dbReference type="Gene3D" id="1.10.540.10">
    <property type="entry name" value="Acyl-CoA dehydrogenase/oxidase, N-terminal domain"/>
    <property type="match status" value="1"/>
</dbReference>
<dbReference type="Proteomes" id="UP000005439">
    <property type="component" value="Chromosome"/>
</dbReference>
<dbReference type="PANTHER" id="PTHR43884">
    <property type="entry name" value="ACYL-COA DEHYDROGENASE"/>
    <property type="match status" value="1"/>
</dbReference>
<keyword evidence="4" id="KW-0274">FAD</keyword>
<proteinExistence type="inferred from homology"/>
<gene>
    <name evidence="8" type="ordered locus">Sulac_2031</name>
</gene>
<evidence type="ECO:0000313" key="9">
    <source>
        <dbReference type="Proteomes" id="UP000005439"/>
    </source>
</evidence>
<keyword evidence="5" id="KW-0560">Oxidoreductase</keyword>
<dbReference type="HOGENOM" id="CLU_018204_5_1_9"/>
<dbReference type="InterPro" id="IPR037069">
    <property type="entry name" value="AcylCoA_DH/ox_N_sf"/>
</dbReference>
<dbReference type="InterPro" id="IPR046373">
    <property type="entry name" value="Acyl-CoA_Oxase/DH_mid-dom_sf"/>
</dbReference>
<protein>
    <submittedName>
        <fullName evidence="8">Acyl-CoA dehydrogenase domain-containing protein</fullName>
    </submittedName>
</protein>
<organism evidence="8 9">
    <name type="scientific">Sulfobacillus acidophilus (strain ATCC 700253 / DSM 10332 / NAL)</name>
    <dbReference type="NCBI Taxonomy" id="679936"/>
    <lineage>
        <taxon>Bacteria</taxon>
        <taxon>Bacillati</taxon>
        <taxon>Bacillota</taxon>
        <taxon>Clostridia</taxon>
        <taxon>Eubacteriales</taxon>
        <taxon>Clostridiales Family XVII. Incertae Sedis</taxon>
        <taxon>Sulfobacillus</taxon>
    </lineage>
</organism>
<dbReference type="EMBL" id="CP003179">
    <property type="protein sequence ID" value="AEW05521.1"/>
    <property type="molecule type" value="Genomic_DNA"/>
</dbReference>
<name>G8TSA9_SULAD</name>
<reference evidence="9" key="1">
    <citation type="submission" date="2011-12" db="EMBL/GenBank/DDBJ databases">
        <title>The complete genome of chromosome of Sulfobacillus acidophilus DSM 10332.</title>
        <authorList>
            <person name="Lucas S."/>
            <person name="Han J."/>
            <person name="Lapidus A."/>
            <person name="Bruce D."/>
            <person name="Goodwin L."/>
            <person name="Pitluck S."/>
            <person name="Peters L."/>
            <person name="Kyrpides N."/>
            <person name="Mavromatis K."/>
            <person name="Ivanova N."/>
            <person name="Mikhailova N."/>
            <person name="Chertkov O."/>
            <person name="Saunders E."/>
            <person name="Detter J.C."/>
            <person name="Tapia R."/>
            <person name="Han C."/>
            <person name="Land M."/>
            <person name="Hauser L."/>
            <person name="Markowitz V."/>
            <person name="Cheng J.-F."/>
            <person name="Hugenholtz P."/>
            <person name="Woyke T."/>
            <person name="Wu D."/>
            <person name="Pukall R."/>
            <person name="Gehrich-Schroeter G."/>
            <person name="Schneider S."/>
            <person name="Klenk H.-P."/>
            <person name="Eisen J.A."/>
        </authorList>
    </citation>
    <scope>NUCLEOTIDE SEQUENCE [LARGE SCALE GENOMIC DNA]</scope>
    <source>
        <strain evidence="9">ATCC 700253 / DSM 10332 / NAL</strain>
    </source>
</reference>
<feature type="domain" description="Acyl-CoA dehydrogenase/oxidase N-terminal" evidence="7">
    <location>
        <begin position="6"/>
        <end position="117"/>
    </location>
</feature>
<dbReference type="Pfam" id="PF02771">
    <property type="entry name" value="Acyl-CoA_dh_N"/>
    <property type="match status" value="1"/>
</dbReference>
<dbReference type="PATRIC" id="fig|679936.5.peg.2093"/>
<evidence type="ECO:0000256" key="5">
    <source>
        <dbReference type="ARBA" id="ARBA00023002"/>
    </source>
</evidence>
<dbReference type="PANTHER" id="PTHR43884:SF20">
    <property type="entry name" value="ACYL-COA DEHYDROGENASE FADE28"/>
    <property type="match status" value="1"/>
</dbReference>
<keyword evidence="9" id="KW-1185">Reference proteome</keyword>
<dbReference type="SUPFAM" id="SSF47203">
    <property type="entry name" value="Acyl-CoA dehydrogenase C-terminal domain-like"/>
    <property type="match status" value="1"/>
</dbReference>
<evidence type="ECO:0000256" key="3">
    <source>
        <dbReference type="ARBA" id="ARBA00022630"/>
    </source>
</evidence>
<evidence type="ECO:0000313" key="8">
    <source>
        <dbReference type="EMBL" id="AEW05521.1"/>
    </source>
</evidence>
<evidence type="ECO:0000256" key="4">
    <source>
        <dbReference type="ARBA" id="ARBA00022827"/>
    </source>
</evidence>
<dbReference type="Gene3D" id="2.40.110.10">
    <property type="entry name" value="Butyryl-CoA Dehydrogenase, subunit A, domain 2"/>
    <property type="match status" value="1"/>
</dbReference>
<evidence type="ECO:0000259" key="6">
    <source>
        <dbReference type="Pfam" id="PF00441"/>
    </source>
</evidence>
<dbReference type="CDD" id="cd00567">
    <property type="entry name" value="ACAD"/>
    <property type="match status" value="1"/>
</dbReference>
<evidence type="ECO:0000259" key="7">
    <source>
        <dbReference type="Pfam" id="PF02771"/>
    </source>
</evidence>
<dbReference type="InterPro" id="IPR036250">
    <property type="entry name" value="AcylCo_DH-like_C"/>
</dbReference>
<dbReference type="InterPro" id="IPR009075">
    <property type="entry name" value="AcylCo_DH/oxidase_C"/>
</dbReference>
<dbReference type="STRING" id="679936.Sulac_2031"/>
<dbReference type="SUPFAM" id="SSF56645">
    <property type="entry name" value="Acyl-CoA dehydrogenase NM domain-like"/>
    <property type="match status" value="1"/>
</dbReference>
<dbReference type="InterPro" id="IPR013786">
    <property type="entry name" value="AcylCoA_DH/ox_N"/>
</dbReference>
<dbReference type="Pfam" id="PF00441">
    <property type="entry name" value="Acyl-CoA_dh_1"/>
    <property type="match status" value="1"/>
</dbReference>
<dbReference type="KEGG" id="sap:Sulac_2031"/>
<sequence>MDFSYSDEQFMVYDSALGLMRREAGPGLCRDAYREGAGVARRLVGKLADQGILGGNLSEAYGGSHLTLLDYALVFEAAGQALLPFPLAESYVVTAILESWGDNQVRERWLPAIAAGKTIPTIAWGDGQGGFETGGVQSVKRQGRIRLFGRRTFVPFAEVAGLVLTPAYSTEIGGVFLALLEPGRPGLAIEPLQSLDGSYPMAALSLDGYALDEADVVRPGAEAWQRARTIALAALAQEALGVAEEVFRLTLEYVKVREQFGGPVGRFQAVKHAAADDYLLLESARVANRYAAWTVSEGDSDGPLYAKLAKAYAGDMARRVTGDAIQLHGGIAFTWDSDVHLYFKRAWRLASQLGRSTDLREQMARRIIDGRFEEGDGHGYSL</sequence>
<comment type="similarity">
    <text evidence="2">Belongs to the acyl-CoA dehydrogenase family.</text>
</comment>
<feature type="domain" description="Acyl-CoA dehydrogenase/oxidase C-terminal" evidence="6">
    <location>
        <begin position="234"/>
        <end position="367"/>
    </location>
</feature>
<comment type="cofactor">
    <cofactor evidence="1">
        <name>FAD</name>
        <dbReference type="ChEBI" id="CHEBI:57692"/>
    </cofactor>
</comment>
<evidence type="ECO:0000256" key="1">
    <source>
        <dbReference type="ARBA" id="ARBA00001974"/>
    </source>
</evidence>
<dbReference type="InterPro" id="IPR009100">
    <property type="entry name" value="AcylCoA_DH/oxidase_NM_dom_sf"/>
</dbReference>
<dbReference type="GO" id="GO:0050660">
    <property type="term" value="F:flavin adenine dinucleotide binding"/>
    <property type="evidence" value="ECO:0007669"/>
    <property type="project" value="InterPro"/>
</dbReference>
<keyword evidence="3" id="KW-0285">Flavoprotein</keyword>
<dbReference type="AlphaFoldDB" id="G8TSA9"/>
<dbReference type="GO" id="GO:0003995">
    <property type="term" value="F:acyl-CoA dehydrogenase activity"/>
    <property type="evidence" value="ECO:0007669"/>
    <property type="project" value="TreeGrafter"/>
</dbReference>
<reference evidence="8 9" key="2">
    <citation type="journal article" date="2012" name="Stand. Genomic Sci.">
        <title>Complete genome sequence of the moderately thermophilic mineral-sulfide-oxidizing firmicute Sulfobacillus acidophilus type strain (NAL(T)).</title>
        <authorList>
            <person name="Anderson I."/>
            <person name="Chertkov O."/>
            <person name="Chen A."/>
            <person name="Saunders E."/>
            <person name="Lapidus A."/>
            <person name="Nolan M."/>
            <person name="Lucas S."/>
            <person name="Hammon N."/>
            <person name="Deshpande S."/>
            <person name="Cheng J.F."/>
            <person name="Han C."/>
            <person name="Tapia R."/>
            <person name="Goodwin L.A."/>
            <person name="Pitluck S."/>
            <person name="Liolios K."/>
            <person name="Pagani I."/>
            <person name="Ivanova N."/>
            <person name="Mikhailova N."/>
            <person name="Pati A."/>
            <person name="Palaniappan K."/>
            <person name="Land M."/>
            <person name="Pan C."/>
            <person name="Rohde M."/>
            <person name="Pukall R."/>
            <person name="Goker M."/>
            <person name="Detter J.C."/>
            <person name="Woyke T."/>
            <person name="Bristow J."/>
            <person name="Eisen J.A."/>
            <person name="Markowitz V."/>
            <person name="Hugenholtz P."/>
            <person name="Kyrpides N.C."/>
            <person name="Klenk H.P."/>
            <person name="Mavromatis K."/>
        </authorList>
    </citation>
    <scope>NUCLEOTIDE SEQUENCE [LARGE SCALE GENOMIC DNA]</scope>
    <source>
        <strain evidence="9">ATCC 700253 / DSM 10332 / NAL</strain>
    </source>
</reference>